<dbReference type="Proteomes" id="UP000054903">
    <property type="component" value="Unassembled WGS sequence"/>
</dbReference>
<comment type="caution">
    <text evidence="2">The sequence shown here is derived from an EMBL/GenBank/DDBJ whole genome shotgun (WGS) entry which is preliminary data.</text>
</comment>
<organism evidence="2 3">
    <name type="scientific">Caballeronia fortuita</name>
    <dbReference type="NCBI Taxonomy" id="1777138"/>
    <lineage>
        <taxon>Bacteria</taxon>
        <taxon>Pseudomonadati</taxon>
        <taxon>Pseudomonadota</taxon>
        <taxon>Betaproteobacteria</taxon>
        <taxon>Burkholderiales</taxon>
        <taxon>Burkholderiaceae</taxon>
        <taxon>Caballeronia</taxon>
    </lineage>
</organism>
<gene>
    <name evidence="2" type="ORF">AWB77_06144</name>
</gene>
<dbReference type="EMBL" id="FCNX02000021">
    <property type="protein sequence ID" value="SAL00456.1"/>
    <property type="molecule type" value="Genomic_DNA"/>
</dbReference>
<keyword evidence="1" id="KW-0472">Membrane</keyword>
<name>A0A158E1Z0_9BURK</name>
<keyword evidence="1" id="KW-1133">Transmembrane helix</keyword>
<evidence type="ECO:0000313" key="3">
    <source>
        <dbReference type="Proteomes" id="UP000054903"/>
    </source>
</evidence>
<keyword evidence="3" id="KW-1185">Reference proteome</keyword>
<proteinExistence type="predicted"/>
<dbReference type="AlphaFoldDB" id="A0A158E1Z0"/>
<keyword evidence="1" id="KW-0812">Transmembrane</keyword>
<feature type="transmembrane region" description="Helical" evidence="1">
    <location>
        <begin position="60"/>
        <end position="78"/>
    </location>
</feature>
<dbReference type="STRING" id="1777138.AWB77_06144"/>
<sequence>MIYFGWRAWYFSELLPLPFLVKSAGDRNLILFYGYSGLYVLSEFAPIVPASWMTEDRARMLRRLAWLFFLPCVFYSWMRLEQNAGNRFLAPMFFGTLLMLSRETKLRPMILFTILSIVCGIKITAETAETVAESSSETYYYVSQDLAGYKGKMLVTEAGRLAYHSNWDTHDAWGLNTPQYAHRLIDYREIDGGSYDLIGELR</sequence>
<reference evidence="2" key="1">
    <citation type="submission" date="2016-01" db="EMBL/GenBank/DDBJ databases">
        <authorList>
            <person name="Peeters C."/>
        </authorList>
    </citation>
    <scope>NUCLEOTIDE SEQUENCE</scope>
    <source>
        <strain evidence="2">LMG 29320</strain>
    </source>
</reference>
<accession>A0A158E1Z0</accession>
<evidence type="ECO:0000313" key="2">
    <source>
        <dbReference type="EMBL" id="SAL00456.1"/>
    </source>
</evidence>
<protein>
    <submittedName>
        <fullName evidence="2">Uncharacterized protein</fullName>
    </submittedName>
</protein>
<feature type="transmembrane region" description="Helical" evidence="1">
    <location>
        <begin position="30"/>
        <end position="48"/>
    </location>
</feature>
<evidence type="ECO:0000256" key="1">
    <source>
        <dbReference type="SAM" id="Phobius"/>
    </source>
</evidence>